<evidence type="ECO:0000256" key="8">
    <source>
        <dbReference type="SAM" id="MobiDB-lite"/>
    </source>
</evidence>
<dbReference type="Pfam" id="PF14570">
    <property type="entry name" value="zf-RING_4"/>
    <property type="match status" value="1"/>
</dbReference>
<gene>
    <name evidence="9" type="ORF">Acr_09g0009240</name>
</gene>
<keyword evidence="7" id="KW-0961">Cell wall biogenesis/degradation</keyword>
<evidence type="ECO:0000256" key="5">
    <source>
        <dbReference type="ARBA" id="ARBA00022989"/>
    </source>
</evidence>
<keyword evidence="4" id="KW-0812">Transmembrane</keyword>
<dbReference type="OrthoDB" id="1706145at2759"/>
<dbReference type="GO" id="GO:0012505">
    <property type="term" value="C:endomembrane system"/>
    <property type="evidence" value="ECO:0007669"/>
    <property type="project" value="UniProtKB-SubCell"/>
</dbReference>
<comment type="caution">
    <text evidence="9">The sequence shown here is derived from an EMBL/GenBank/DDBJ whole genome shotgun (WGS) entry which is preliminary data.</text>
</comment>
<feature type="compositionally biased region" description="Gly residues" evidence="8">
    <location>
        <begin position="17"/>
        <end position="27"/>
    </location>
</feature>
<dbReference type="Gene3D" id="3.30.40.10">
    <property type="entry name" value="Zinc/RING finger domain, C3HC4 (zinc finger)"/>
    <property type="match status" value="1"/>
</dbReference>
<dbReference type="GO" id="GO:0030244">
    <property type="term" value="P:cellulose biosynthetic process"/>
    <property type="evidence" value="ECO:0007669"/>
    <property type="project" value="InterPro"/>
</dbReference>
<dbReference type="GO" id="GO:0016760">
    <property type="term" value="F:cellulose synthase (UDP-forming) activity"/>
    <property type="evidence" value="ECO:0007669"/>
    <property type="project" value="InterPro"/>
</dbReference>
<name>A0A7J0F701_9ERIC</name>
<evidence type="ECO:0000256" key="6">
    <source>
        <dbReference type="ARBA" id="ARBA00023136"/>
    </source>
</evidence>
<sequence>MASLSNQPSKKAIRSPGGSGSSAGSQGGTRNSSGQTVKFARRTSSGRYVMKDERGADITPCDCRFKICRDCFLDAQKETGLCPGCKEPYKGGEYDDDDVPDFFSGALSLPAPQDDSKADWRRPLADHPAVKYGRPPGALRPPREPLDAATVAEAVSVISCWYEDKTEWGDRVGWIYGSVTEDVQGSTTQASGGGGGSTFQFP</sequence>
<dbReference type="InterPro" id="IPR013083">
    <property type="entry name" value="Znf_RING/FYVE/PHD"/>
</dbReference>
<evidence type="ECO:0000256" key="3">
    <source>
        <dbReference type="ARBA" id="ARBA00022679"/>
    </source>
</evidence>
<evidence type="ECO:0000256" key="1">
    <source>
        <dbReference type="ARBA" id="ARBA00004308"/>
    </source>
</evidence>
<dbReference type="Pfam" id="PF03552">
    <property type="entry name" value="Cellulose_synt"/>
    <property type="match status" value="1"/>
</dbReference>
<keyword evidence="5" id="KW-1133">Transmembrane helix</keyword>
<evidence type="ECO:0000313" key="9">
    <source>
        <dbReference type="EMBL" id="GFY94478.1"/>
    </source>
</evidence>
<protein>
    <submittedName>
        <fullName evidence="9">Cellulose synthase like D4</fullName>
    </submittedName>
</protein>
<feature type="compositionally biased region" description="Polar residues" evidence="8">
    <location>
        <begin position="29"/>
        <end position="46"/>
    </location>
</feature>
<dbReference type="EMBL" id="BJWL01000009">
    <property type="protein sequence ID" value="GFY94478.1"/>
    <property type="molecule type" value="Genomic_DNA"/>
</dbReference>
<evidence type="ECO:0000256" key="7">
    <source>
        <dbReference type="ARBA" id="ARBA00023316"/>
    </source>
</evidence>
<keyword evidence="10" id="KW-1185">Reference proteome</keyword>
<dbReference type="InterPro" id="IPR005150">
    <property type="entry name" value="Cellulose_synth"/>
</dbReference>
<dbReference type="Proteomes" id="UP000585474">
    <property type="component" value="Unassembled WGS sequence"/>
</dbReference>
<keyword evidence="3" id="KW-0808">Transferase</keyword>
<reference evidence="9 10" key="1">
    <citation type="submission" date="2019-07" db="EMBL/GenBank/DDBJ databases">
        <title>De Novo Assembly of kiwifruit Actinidia rufa.</title>
        <authorList>
            <person name="Sugita-Konishi S."/>
            <person name="Sato K."/>
            <person name="Mori E."/>
            <person name="Abe Y."/>
            <person name="Kisaki G."/>
            <person name="Hamano K."/>
            <person name="Suezawa K."/>
            <person name="Otani M."/>
            <person name="Fukuda T."/>
            <person name="Manabe T."/>
            <person name="Gomi K."/>
            <person name="Tabuchi M."/>
            <person name="Akimitsu K."/>
            <person name="Kataoka I."/>
        </authorList>
    </citation>
    <scope>NUCLEOTIDE SEQUENCE [LARGE SCALE GENOMIC DNA]</scope>
    <source>
        <strain evidence="10">cv. Fuchu</strain>
    </source>
</reference>
<dbReference type="GO" id="GO:0071555">
    <property type="term" value="P:cell wall organization"/>
    <property type="evidence" value="ECO:0007669"/>
    <property type="project" value="UniProtKB-KW"/>
</dbReference>
<evidence type="ECO:0000313" key="10">
    <source>
        <dbReference type="Proteomes" id="UP000585474"/>
    </source>
</evidence>
<comment type="subcellular location">
    <subcellularLocation>
        <location evidence="1">Endomembrane system</location>
    </subcellularLocation>
</comment>
<dbReference type="GO" id="GO:0016020">
    <property type="term" value="C:membrane"/>
    <property type="evidence" value="ECO:0007669"/>
    <property type="project" value="InterPro"/>
</dbReference>
<evidence type="ECO:0000256" key="4">
    <source>
        <dbReference type="ARBA" id="ARBA00022692"/>
    </source>
</evidence>
<dbReference type="SUPFAM" id="SSF57850">
    <property type="entry name" value="RING/U-box"/>
    <property type="match status" value="1"/>
</dbReference>
<keyword evidence="2" id="KW-0328">Glycosyltransferase</keyword>
<feature type="region of interest" description="Disordered" evidence="8">
    <location>
        <begin position="1"/>
        <end position="51"/>
    </location>
</feature>
<dbReference type="PANTHER" id="PTHR13301">
    <property type="entry name" value="X-BOX TRANSCRIPTION FACTOR-RELATED"/>
    <property type="match status" value="1"/>
</dbReference>
<organism evidence="9 10">
    <name type="scientific">Actinidia rufa</name>
    <dbReference type="NCBI Taxonomy" id="165716"/>
    <lineage>
        <taxon>Eukaryota</taxon>
        <taxon>Viridiplantae</taxon>
        <taxon>Streptophyta</taxon>
        <taxon>Embryophyta</taxon>
        <taxon>Tracheophyta</taxon>
        <taxon>Spermatophyta</taxon>
        <taxon>Magnoliopsida</taxon>
        <taxon>eudicotyledons</taxon>
        <taxon>Gunneridae</taxon>
        <taxon>Pentapetalae</taxon>
        <taxon>asterids</taxon>
        <taxon>Ericales</taxon>
        <taxon>Actinidiaceae</taxon>
        <taxon>Actinidia</taxon>
    </lineage>
</organism>
<dbReference type="AlphaFoldDB" id="A0A7J0F701"/>
<accession>A0A7J0F701</accession>
<evidence type="ECO:0000256" key="2">
    <source>
        <dbReference type="ARBA" id="ARBA00022676"/>
    </source>
</evidence>
<keyword evidence="6" id="KW-0472">Membrane</keyword>
<proteinExistence type="predicted"/>